<feature type="region of interest" description="Disordered" evidence="1">
    <location>
        <begin position="649"/>
        <end position="690"/>
    </location>
</feature>
<feature type="compositionally biased region" description="Polar residues" evidence="1">
    <location>
        <begin position="649"/>
        <end position="674"/>
    </location>
</feature>
<keyword evidence="2" id="KW-0732">Signal</keyword>
<feature type="compositionally biased region" description="Basic and acidic residues" evidence="1">
    <location>
        <begin position="895"/>
        <end position="911"/>
    </location>
</feature>
<name>A0A6P6Q5S7_CARAU</name>
<feature type="region of interest" description="Disordered" evidence="1">
    <location>
        <begin position="491"/>
        <end position="559"/>
    </location>
</feature>
<organism evidence="3 4">
    <name type="scientific">Carassius auratus</name>
    <name type="common">Goldfish</name>
    <dbReference type="NCBI Taxonomy" id="7957"/>
    <lineage>
        <taxon>Eukaryota</taxon>
        <taxon>Metazoa</taxon>
        <taxon>Chordata</taxon>
        <taxon>Craniata</taxon>
        <taxon>Vertebrata</taxon>
        <taxon>Euteleostomi</taxon>
        <taxon>Actinopterygii</taxon>
        <taxon>Neopterygii</taxon>
        <taxon>Teleostei</taxon>
        <taxon>Ostariophysi</taxon>
        <taxon>Cypriniformes</taxon>
        <taxon>Cyprinidae</taxon>
        <taxon>Cyprininae</taxon>
        <taxon>Carassius</taxon>
    </lineage>
</organism>
<evidence type="ECO:0000256" key="1">
    <source>
        <dbReference type="SAM" id="MobiDB-lite"/>
    </source>
</evidence>
<feature type="region of interest" description="Disordered" evidence="1">
    <location>
        <begin position="595"/>
        <end position="630"/>
    </location>
</feature>
<sequence length="943" mass="105865">MNTCGYFPVLCVLSLVFQDIFCSEFANRKYALSMFDFHDDISSGDIFKSYFWLNSKQRRSVKPGDGQLQTRKTKPRFECGDRVLTLLLKHVDVTNIRFYGPRGDLLHLNHLAAFCGVSIRNTNTDVHLLLNYDSCYMRREPTKHVLSLSWYGADLDLSCPVSVTPPSITCKNNNMELTVGDGTADELSVALNGEWAPLLYVATQCWHRKLSKEGGLAFLVAYTSCGVTIRDDRSHLKLKLKDKVITLSCPHEPRPVFPIKDSGLSVTNQQLPQRVPNVYQKQPIGFPTKAIASQIVEEQAFSVEEPAGNAARAPSRHRSPLLPKIPPLPGSFNLAVNFPFSLPIPTRPAPRDHLESKHVAPALTYAPTIDPTVPSSEFSSNIQNGQSHVPYAQTQEELDPVTKSPKPESHHMHYPHFERPASTHSQTESSPALQYQLSRAPVPSAAPYQPYGSTQKFPKPNPLQVNPAFASLAQYIPPGYFLCSDDGQKLPLRPQMFRPPVPNQPSQYQNPRYQKPDTTPLEPANPDRPPIKGYSEHQLTSDVASSSLDSGAPLYQPTQHFQPPLYQRYFYQNGYGHQGPTRPLSTSQRIPINLQSQTRPYPPYPASQDSRPFQPQYYQKPSQPYGSIQQPWSSRHFPVKVVSQDSRPFMSASSQRPEYLQYQSGGDQSPNPYQRSAIHNPGTGISSHSQYQPNQFSKLLYPPFRPEVLSGAVSTENTQSSSRGFLQPRSQASIQSPLVYLPSLEKTQAQVSQVPYSQDPSFGYMQNPDIHPERPSEPRSWKPQNDTIPPYPPLRPEVLSGDVSTENTGASTVEFFQPRFKALSPPAHLPLPEKTEAQVKRIGEPRSWKPQNDTLPQLRPEVLSGDVSTENAETGPVEFLQPRFKALSPPAHLPLPDKTEAQVERPGEPRSWKPQNDTLPLHQFFRRARLPKKVYVPPHFRSA</sequence>
<feature type="compositionally biased region" description="Basic and acidic residues" evidence="1">
    <location>
        <begin position="405"/>
        <end position="421"/>
    </location>
</feature>
<feature type="region of interest" description="Disordered" evidence="1">
    <location>
        <begin position="888"/>
        <end position="919"/>
    </location>
</feature>
<evidence type="ECO:0000313" key="3">
    <source>
        <dbReference type="Proteomes" id="UP000515129"/>
    </source>
</evidence>
<dbReference type="GeneID" id="113109423"/>
<feature type="compositionally biased region" description="Basic and acidic residues" evidence="1">
    <location>
        <begin position="770"/>
        <end position="780"/>
    </location>
</feature>
<feature type="signal peptide" evidence="2">
    <location>
        <begin position="1"/>
        <end position="22"/>
    </location>
</feature>
<dbReference type="Proteomes" id="UP000515129">
    <property type="component" value="Chromosome 1"/>
</dbReference>
<gene>
    <name evidence="4" type="primary">LOC113109423</name>
</gene>
<dbReference type="RefSeq" id="XP_026128786.1">
    <property type="nucleotide sequence ID" value="XM_026273001.1"/>
</dbReference>
<evidence type="ECO:0000256" key="2">
    <source>
        <dbReference type="SAM" id="SignalP"/>
    </source>
</evidence>
<accession>A0A6P6Q5S7</accession>
<feature type="compositionally biased region" description="Low complexity" evidence="1">
    <location>
        <begin position="612"/>
        <end position="625"/>
    </location>
</feature>
<dbReference type="AlphaFoldDB" id="A0A6P6Q5S7"/>
<feature type="compositionally biased region" description="Polar residues" evidence="1">
    <location>
        <begin position="422"/>
        <end position="434"/>
    </location>
</feature>
<feature type="compositionally biased region" description="Polar residues" evidence="1">
    <location>
        <begin position="750"/>
        <end position="760"/>
    </location>
</feature>
<keyword evidence="3" id="KW-1185">Reference proteome</keyword>
<feature type="region of interest" description="Disordered" evidence="1">
    <location>
        <begin position="443"/>
        <end position="462"/>
    </location>
</feature>
<evidence type="ECO:0000313" key="4">
    <source>
        <dbReference type="RefSeq" id="XP_026128786.1"/>
    </source>
</evidence>
<feature type="region of interest" description="Disordered" evidence="1">
    <location>
        <begin position="396"/>
        <end position="434"/>
    </location>
</feature>
<dbReference type="KEGG" id="caua:113109423"/>
<reference evidence="4" key="1">
    <citation type="submission" date="2025-08" db="UniProtKB">
        <authorList>
            <consortium name="RefSeq"/>
        </authorList>
    </citation>
    <scope>IDENTIFICATION</scope>
    <source>
        <strain evidence="4">Wakin</strain>
        <tissue evidence="4">Muscle</tissue>
    </source>
</reference>
<feature type="compositionally biased region" description="Polar residues" evidence="1">
    <location>
        <begin position="537"/>
        <end position="549"/>
    </location>
</feature>
<proteinExistence type="predicted"/>
<feature type="chain" id="PRO_5027858029" evidence="2">
    <location>
        <begin position="23"/>
        <end position="943"/>
    </location>
</feature>
<protein>
    <submittedName>
        <fullName evidence="4">Adhesive plaque matrix protein-like isoform X1</fullName>
    </submittedName>
</protein>
<feature type="region of interest" description="Disordered" evidence="1">
    <location>
        <begin position="750"/>
        <end position="791"/>
    </location>
</feature>
<dbReference type="OrthoDB" id="8889443at2759"/>